<reference evidence="7 8" key="1">
    <citation type="submission" date="2019-08" db="EMBL/GenBank/DDBJ databases">
        <title>Deep-cultivation of Planctomycetes and their phenomic and genomic characterization uncovers novel biology.</title>
        <authorList>
            <person name="Wiegand S."/>
            <person name="Jogler M."/>
            <person name="Boedeker C."/>
            <person name="Pinto D."/>
            <person name="Vollmers J."/>
            <person name="Rivas-Marin E."/>
            <person name="Kohn T."/>
            <person name="Peeters S.H."/>
            <person name="Heuer A."/>
            <person name="Rast P."/>
            <person name="Oberbeckmann S."/>
            <person name="Bunk B."/>
            <person name="Jeske O."/>
            <person name="Meyerdierks A."/>
            <person name="Storesund J.E."/>
            <person name="Kallscheuer N."/>
            <person name="Luecker S."/>
            <person name="Lage O.M."/>
            <person name="Pohl T."/>
            <person name="Merkel B.J."/>
            <person name="Hornburger P."/>
            <person name="Mueller R.-W."/>
            <person name="Bruemmer F."/>
            <person name="Labrenz M."/>
            <person name="Spormann A.M."/>
            <person name="Op den Camp H."/>
            <person name="Overmann J."/>
            <person name="Amann R."/>
            <person name="Jetten M.S.M."/>
            <person name="Mascher T."/>
            <person name="Medema M.H."/>
            <person name="Devos D.P."/>
            <person name="Kaster A.-K."/>
            <person name="Ovreas L."/>
            <person name="Rohde M."/>
            <person name="Galperin M.Y."/>
            <person name="Jogler C."/>
        </authorList>
    </citation>
    <scope>NUCLEOTIDE SEQUENCE [LARGE SCALE GENOMIC DNA]</scope>
    <source>
        <strain evidence="7 8">FC18</strain>
    </source>
</reference>
<dbReference type="AlphaFoldDB" id="A0A5B9P767"/>
<dbReference type="NCBIfam" id="TIGR02937">
    <property type="entry name" value="sigma70-ECF"/>
    <property type="match status" value="1"/>
</dbReference>
<evidence type="ECO:0000259" key="6">
    <source>
        <dbReference type="Pfam" id="PF07638"/>
    </source>
</evidence>
<proteinExistence type="inferred from homology"/>
<protein>
    <submittedName>
        <fullName evidence="7">RNA polymerase sigma factor YlaC</fullName>
    </submittedName>
</protein>
<dbReference type="SUPFAM" id="SSF88659">
    <property type="entry name" value="Sigma3 and sigma4 domains of RNA polymerase sigma factors"/>
    <property type="match status" value="1"/>
</dbReference>
<name>A0A5B9P767_9BACT</name>
<feature type="region of interest" description="Disordered" evidence="5">
    <location>
        <begin position="123"/>
        <end position="149"/>
    </location>
</feature>
<evidence type="ECO:0000313" key="7">
    <source>
        <dbReference type="EMBL" id="QEG22138.1"/>
    </source>
</evidence>
<gene>
    <name evidence="7" type="primary">ylaC_2</name>
    <name evidence="7" type="ORF">MFFC18_19990</name>
</gene>
<feature type="domain" description="RNA polymerase sigma-70 ECF-like HTH" evidence="6">
    <location>
        <begin position="28"/>
        <end position="212"/>
    </location>
</feature>
<feature type="compositionally biased region" description="Basic and acidic residues" evidence="5">
    <location>
        <begin position="123"/>
        <end position="132"/>
    </location>
</feature>
<dbReference type="GO" id="GO:0006352">
    <property type="term" value="P:DNA-templated transcription initiation"/>
    <property type="evidence" value="ECO:0007669"/>
    <property type="project" value="InterPro"/>
</dbReference>
<accession>A0A5B9P767</accession>
<evidence type="ECO:0000256" key="2">
    <source>
        <dbReference type="ARBA" id="ARBA00023015"/>
    </source>
</evidence>
<keyword evidence="2" id="KW-0805">Transcription regulation</keyword>
<dbReference type="Gene3D" id="1.10.1740.10">
    <property type="match status" value="1"/>
</dbReference>
<dbReference type="InterPro" id="IPR013325">
    <property type="entry name" value="RNA_pol_sigma_r2"/>
</dbReference>
<evidence type="ECO:0000313" key="8">
    <source>
        <dbReference type="Proteomes" id="UP000322214"/>
    </source>
</evidence>
<keyword evidence="3" id="KW-0731">Sigma factor</keyword>
<dbReference type="Gene3D" id="1.10.10.10">
    <property type="entry name" value="Winged helix-like DNA-binding domain superfamily/Winged helix DNA-binding domain"/>
    <property type="match status" value="1"/>
</dbReference>
<dbReference type="PANTHER" id="PTHR43133">
    <property type="entry name" value="RNA POLYMERASE ECF-TYPE SIGMA FACTO"/>
    <property type="match status" value="1"/>
</dbReference>
<organism evidence="7 8">
    <name type="scientific">Mariniblastus fucicola</name>
    <dbReference type="NCBI Taxonomy" id="980251"/>
    <lineage>
        <taxon>Bacteria</taxon>
        <taxon>Pseudomonadati</taxon>
        <taxon>Planctomycetota</taxon>
        <taxon>Planctomycetia</taxon>
        <taxon>Pirellulales</taxon>
        <taxon>Pirellulaceae</taxon>
        <taxon>Mariniblastus</taxon>
    </lineage>
</organism>
<dbReference type="SUPFAM" id="SSF88946">
    <property type="entry name" value="Sigma2 domain of RNA polymerase sigma factors"/>
    <property type="match status" value="1"/>
</dbReference>
<dbReference type="Proteomes" id="UP000322214">
    <property type="component" value="Chromosome"/>
</dbReference>
<dbReference type="InterPro" id="IPR013324">
    <property type="entry name" value="RNA_pol_sigma_r3/r4-like"/>
</dbReference>
<evidence type="ECO:0000256" key="5">
    <source>
        <dbReference type="SAM" id="MobiDB-lite"/>
    </source>
</evidence>
<evidence type="ECO:0000256" key="3">
    <source>
        <dbReference type="ARBA" id="ARBA00023082"/>
    </source>
</evidence>
<dbReference type="InterPro" id="IPR036388">
    <property type="entry name" value="WH-like_DNA-bd_sf"/>
</dbReference>
<sequence length="224" mass="25491">MELVGTMEEQTGVPDTAAQPAVSAIEVSSITLLIREARDGNADARAKVLRQLQPYVISMASRHNADWFRNKHGVSDIVQQSFVKVIENFESFRGSSSAEFRGWLKTLVINEIRQINRELNRQRRDVKRERSLDGAASGPGSNVVLEDPTPASNAIRNEQLAQLQTVINELDEFPKQVVQLRAFEKLSFREIANKLNRSQDAITKTWYRTLIRLQKRMVKAEEDE</sequence>
<evidence type="ECO:0000256" key="4">
    <source>
        <dbReference type="ARBA" id="ARBA00023163"/>
    </source>
</evidence>
<dbReference type="InterPro" id="IPR014284">
    <property type="entry name" value="RNA_pol_sigma-70_dom"/>
</dbReference>
<dbReference type="PANTHER" id="PTHR43133:SF51">
    <property type="entry name" value="RNA POLYMERASE SIGMA FACTOR"/>
    <property type="match status" value="1"/>
</dbReference>
<keyword evidence="4" id="KW-0804">Transcription</keyword>
<dbReference type="InterPro" id="IPR039425">
    <property type="entry name" value="RNA_pol_sigma-70-like"/>
</dbReference>
<dbReference type="InterPro" id="IPR053812">
    <property type="entry name" value="HTH_Sigma70_ECF-like"/>
</dbReference>
<dbReference type="EMBL" id="CP042912">
    <property type="protein sequence ID" value="QEG22138.1"/>
    <property type="molecule type" value="Genomic_DNA"/>
</dbReference>
<evidence type="ECO:0000256" key="1">
    <source>
        <dbReference type="ARBA" id="ARBA00010641"/>
    </source>
</evidence>
<keyword evidence="8" id="KW-1185">Reference proteome</keyword>
<dbReference type="Pfam" id="PF07638">
    <property type="entry name" value="Sigma70_ECF"/>
    <property type="match status" value="1"/>
</dbReference>
<dbReference type="KEGG" id="mff:MFFC18_19990"/>
<comment type="similarity">
    <text evidence="1">Belongs to the sigma-70 factor family. ECF subfamily.</text>
</comment>
<dbReference type="STRING" id="980251.GCA_001642875_03486"/>
<dbReference type="GO" id="GO:0016987">
    <property type="term" value="F:sigma factor activity"/>
    <property type="evidence" value="ECO:0007669"/>
    <property type="project" value="UniProtKB-KW"/>
</dbReference>